<dbReference type="SMART" id="SM00421">
    <property type="entry name" value="HTH_LUXR"/>
    <property type="match status" value="1"/>
</dbReference>
<name>A0A2T5J3M1_9GAMM</name>
<dbReference type="Gene3D" id="1.25.40.10">
    <property type="entry name" value="Tetratricopeptide repeat domain"/>
    <property type="match status" value="1"/>
</dbReference>
<proteinExistence type="predicted"/>
<dbReference type="PRINTS" id="PR00038">
    <property type="entry name" value="HTHLUXR"/>
</dbReference>
<dbReference type="Pfam" id="PF13401">
    <property type="entry name" value="AAA_22"/>
    <property type="match status" value="1"/>
</dbReference>
<keyword evidence="3" id="KW-0804">Transcription</keyword>
<keyword evidence="6" id="KW-1185">Reference proteome</keyword>
<keyword evidence="2" id="KW-0238">DNA-binding</keyword>
<dbReference type="Pfam" id="PF00196">
    <property type="entry name" value="GerE"/>
    <property type="match status" value="1"/>
</dbReference>
<dbReference type="GO" id="GO:0003677">
    <property type="term" value="F:DNA binding"/>
    <property type="evidence" value="ECO:0007669"/>
    <property type="project" value="UniProtKB-KW"/>
</dbReference>
<dbReference type="InterPro" id="IPR011990">
    <property type="entry name" value="TPR-like_helical_dom_sf"/>
</dbReference>
<dbReference type="InterPro" id="IPR000792">
    <property type="entry name" value="Tscrpt_reg_LuxR_C"/>
</dbReference>
<dbReference type="SUPFAM" id="SSF52540">
    <property type="entry name" value="P-loop containing nucleoside triphosphate hydrolases"/>
    <property type="match status" value="1"/>
</dbReference>
<comment type="caution">
    <text evidence="5">The sequence shown here is derived from an EMBL/GenBank/DDBJ whole genome shotgun (WGS) entry which is preliminary data.</text>
</comment>
<dbReference type="CDD" id="cd06170">
    <property type="entry name" value="LuxR_C_like"/>
    <property type="match status" value="1"/>
</dbReference>
<dbReference type="InterPro" id="IPR041617">
    <property type="entry name" value="TPR_MalT"/>
</dbReference>
<dbReference type="Gene3D" id="3.40.50.300">
    <property type="entry name" value="P-loop containing nucleotide triphosphate hydrolases"/>
    <property type="match status" value="1"/>
</dbReference>
<evidence type="ECO:0000259" key="4">
    <source>
        <dbReference type="PROSITE" id="PS50043"/>
    </source>
</evidence>
<dbReference type="Pfam" id="PF17874">
    <property type="entry name" value="TPR_MalT"/>
    <property type="match status" value="1"/>
</dbReference>
<dbReference type="PROSITE" id="PS50043">
    <property type="entry name" value="HTH_LUXR_2"/>
    <property type="match status" value="1"/>
</dbReference>
<dbReference type="InterPro" id="IPR027417">
    <property type="entry name" value="P-loop_NTPase"/>
</dbReference>
<keyword evidence="1" id="KW-0805">Transcription regulation</keyword>
<dbReference type="InterPro" id="IPR049945">
    <property type="entry name" value="AAA_22"/>
</dbReference>
<sequence length="897" mass="101830">MTMDYILTTKLLIPALPAQFIARPRLMLSEFTRLTLVCAPAGYGKTTLLTDWARRLDMPCAWLSLDASDNDAQQFIMHLLSAIQNPCPAFAQTTATTLTSTQLPSINGVIRTLLNELCRLPQHLAIFIDDLHYIDQPSIYDALAFMIDHLPSHIHVIIASRNIPLLSLSRLRAQRQLTEFYTEDLRFNRLEVAEFCNQAMQLHLSTVLIDSLSERTEGWIVGLQLAALSLINNPQPATFINSFAGDDRHITDFLMDEVLRFLPAHIQDFLLETCLVSQFNASLCDAIRQSHNSRELIDELERTNLFISRLDHKRIWYRYHHLFASLLTSRLSQLTPDRVVVIHHRASLWFKEHGLLSEAIQHGIKAGDFEFVASIMEEHSATLFSLGRFTTALAWAYQLPAQLLAKHPKLTMLCAWAGLVMDNLPEIERHVRAASQCLEPYREAPLASQERALFGQLALIRSCQYCLMGDVERAEASVMDALGSLSPKQVLYRGASVCLGFCYYAQGDLAKAQRLFTENAAIRDAKYNLMIPIFATLGLGRTLLLQGQLVKAQAVYLQALSECQILGWQDVPVCGMLYLGLGELYYEQGLWQDAARVLQLGIDMTAAGHMQYINTWGRVLFARTQHQLCLDITALSSQHDNLLQSYSGRYVVETPPLSATLAQFWRQEGRLDLWQKWQQQAQLPSPEQLAYERRAEYLVLLDAYCQQKQAQLAQPLIDALMSHPHSSQNIRSLIVIKLSSMRLALQQQDLENARHHLLYALALVQDQPFKELFHHYYDEIMRLIQHYALDVQHYPAICKIESYHAYQQTMTEIATEPRMTISSSFGDVLLSQPTIVLSKKERQVAKQLLTGATSQEIAEQLCVSLSTIKTHTKHIYAKLGVNKRLQAIELLVKLNLA</sequence>
<dbReference type="EMBL" id="QAON01000001">
    <property type="protein sequence ID" value="PTQ91103.1"/>
    <property type="molecule type" value="Genomic_DNA"/>
</dbReference>
<dbReference type="GO" id="GO:0006355">
    <property type="term" value="P:regulation of DNA-templated transcription"/>
    <property type="evidence" value="ECO:0007669"/>
    <property type="project" value="InterPro"/>
</dbReference>
<evidence type="ECO:0000256" key="1">
    <source>
        <dbReference type="ARBA" id="ARBA00023015"/>
    </source>
</evidence>
<gene>
    <name evidence="5" type="ORF">C8N29_101175</name>
</gene>
<dbReference type="PROSITE" id="PS00622">
    <property type="entry name" value="HTH_LUXR_1"/>
    <property type="match status" value="1"/>
</dbReference>
<dbReference type="PANTHER" id="PTHR44688">
    <property type="entry name" value="DNA-BINDING TRANSCRIPTIONAL ACTIVATOR DEVR_DOSR"/>
    <property type="match status" value="1"/>
</dbReference>
<feature type="domain" description="HTH luxR-type" evidence="4">
    <location>
        <begin position="830"/>
        <end position="895"/>
    </location>
</feature>
<protein>
    <submittedName>
        <fullName evidence="5">LuxR family maltose regulon positive regulatory protein</fullName>
    </submittedName>
</protein>
<organism evidence="5 6">
    <name type="scientific">Agitococcus lubricus</name>
    <dbReference type="NCBI Taxonomy" id="1077255"/>
    <lineage>
        <taxon>Bacteria</taxon>
        <taxon>Pseudomonadati</taxon>
        <taxon>Pseudomonadota</taxon>
        <taxon>Gammaproteobacteria</taxon>
        <taxon>Moraxellales</taxon>
        <taxon>Moraxellaceae</taxon>
        <taxon>Agitococcus</taxon>
    </lineage>
</organism>
<accession>A0A2T5J3M1</accession>
<dbReference type="InterPro" id="IPR059106">
    <property type="entry name" value="WHD_MalT"/>
</dbReference>
<dbReference type="GO" id="GO:0016887">
    <property type="term" value="F:ATP hydrolysis activity"/>
    <property type="evidence" value="ECO:0007669"/>
    <property type="project" value="InterPro"/>
</dbReference>
<dbReference type="Proteomes" id="UP000244223">
    <property type="component" value="Unassembled WGS sequence"/>
</dbReference>
<dbReference type="InterPro" id="IPR036388">
    <property type="entry name" value="WH-like_DNA-bd_sf"/>
</dbReference>
<dbReference type="SUPFAM" id="SSF46894">
    <property type="entry name" value="C-terminal effector domain of the bipartite response regulators"/>
    <property type="match status" value="1"/>
</dbReference>
<evidence type="ECO:0000313" key="5">
    <source>
        <dbReference type="EMBL" id="PTQ91103.1"/>
    </source>
</evidence>
<evidence type="ECO:0000256" key="3">
    <source>
        <dbReference type="ARBA" id="ARBA00023163"/>
    </source>
</evidence>
<reference evidence="5 6" key="1">
    <citation type="submission" date="2018-04" db="EMBL/GenBank/DDBJ databases">
        <title>Genomic Encyclopedia of Archaeal and Bacterial Type Strains, Phase II (KMG-II): from individual species to whole genera.</title>
        <authorList>
            <person name="Goeker M."/>
        </authorList>
    </citation>
    <scope>NUCLEOTIDE SEQUENCE [LARGE SCALE GENOMIC DNA]</scope>
    <source>
        <strain evidence="5 6">DSM 5822</strain>
    </source>
</reference>
<dbReference type="AlphaFoldDB" id="A0A2T5J3M1"/>
<dbReference type="Gene3D" id="1.10.10.10">
    <property type="entry name" value="Winged helix-like DNA-binding domain superfamily/Winged helix DNA-binding domain"/>
    <property type="match status" value="1"/>
</dbReference>
<dbReference type="InterPro" id="IPR016032">
    <property type="entry name" value="Sig_transdc_resp-reg_C-effctor"/>
</dbReference>
<dbReference type="Pfam" id="PF25873">
    <property type="entry name" value="WHD_MalT"/>
    <property type="match status" value="1"/>
</dbReference>
<evidence type="ECO:0000256" key="2">
    <source>
        <dbReference type="ARBA" id="ARBA00023125"/>
    </source>
</evidence>
<evidence type="ECO:0000313" key="6">
    <source>
        <dbReference type="Proteomes" id="UP000244223"/>
    </source>
</evidence>
<dbReference type="SUPFAM" id="SSF48452">
    <property type="entry name" value="TPR-like"/>
    <property type="match status" value="2"/>
</dbReference>
<dbReference type="PANTHER" id="PTHR44688:SF16">
    <property type="entry name" value="DNA-BINDING TRANSCRIPTIONAL ACTIVATOR DEVR_DOSR"/>
    <property type="match status" value="1"/>
</dbReference>